<protein>
    <submittedName>
        <fullName evidence="1">Uncharacterized protein</fullName>
    </submittedName>
</protein>
<sequence>MLTTFLLENGGKAPRFDSEGSATILTSVRREDCYIFLKVGSWLRCLAKGQFMAHSETYFMENFQLV</sequence>
<proteinExistence type="predicted"/>
<reference evidence="1" key="1">
    <citation type="submission" date="2020-09" db="EMBL/GenBank/DDBJ databases">
        <authorList>
            <person name="Kim M.K."/>
        </authorList>
    </citation>
    <scope>NUCLEOTIDE SEQUENCE</scope>
    <source>
        <strain evidence="1">BT704</strain>
    </source>
</reference>
<dbReference type="EMBL" id="JACXAA010000002">
    <property type="protein sequence ID" value="MBD2752619.1"/>
    <property type="molecule type" value="Genomic_DNA"/>
</dbReference>
<dbReference type="AlphaFoldDB" id="A0A927GCF7"/>
<dbReference type="Proteomes" id="UP000653797">
    <property type="component" value="Unassembled WGS sequence"/>
</dbReference>
<comment type="caution">
    <text evidence="1">The sequence shown here is derived from an EMBL/GenBank/DDBJ whole genome shotgun (WGS) entry which is preliminary data.</text>
</comment>
<gene>
    <name evidence="1" type="ORF">IC230_06950</name>
</gene>
<accession>A0A927GCF7</accession>
<name>A0A927GCF7_9BACT</name>
<evidence type="ECO:0000313" key="2">
    <source>
        <dbReference type="Proteomes" id="UP000653797"/>
    </source>
</evidence>
<dbReference type="RefSeq" id="WP_191038249.1">
    <property type="nucleotide sequence ID" value="NZ_JACXAA010000002.1"/>
</dbReference>
<organism evidence="1 2">
    <name type="scientific">Spirosoma validum</name>
    <dbReference type="NCBI Taxonomy" id="2771355"/>
    <lineage>
        <taxon>Bacteria</taxon>
        <taxon>Pseudomonadati</taxon>
        <taxon>Bacteroidota</taxon>
        <taxon>Cytophagia</taxon>
        <taxon>Cytophagales</taxon>
        <taxon>Cytophagaceae</taxon>
        <taxon>Spirosoma</taxon>
    </lineage>
</organism>
<evidence type="ECO:0000313" key="1">
    <source>
        <dbReference type="EMBL" id="MBD2752619.1"/>
    </source>
</evidence>
<keyword evidence="2" id="KW-1185">Reference proteome</keyword>